<protein>
    <recommendedName>
        <fullName evidence="7">UDP-glucuronosyltransferase</fullName>
    </recommendedName>
</protein>
<dbReference type="Proteomes" id="UP001497644">
    <property type="component" value="Chromosome 4"/>
</dbReference>
<accession>A0AAV2NTQ8</accession>
<dbReference type="InterPro" id="IPR002213">
    <property type="entry name" value="UDP_glucos_trans"/>
</dbReference>
<gene>
    <name evidence="5" type="ORF">LPLAT_LOCUS9324</name>
</gene>
<feature type="transmembrane region" description="Helical" evidence="4">
    <location>
        <begin position="496"/>
        <end position="516"/>
    </location>
</feature>
<evidence type="ECO:0000313" key="5">
    <source>
        <dbReference type="EMBL" id="CAL1683633.1"/>
    </source>
</evidence>
<name>A0AAV2NTQ8_9HYME</name>
<dbReference type="EMBL" id="OZ034827">
    <property type="protein sequence ID" value="CAL1683633.1"/>
    <property type="molecule type" value="Genomic_DNA"/>
</dbReference>
<dbReference type="GO" id="GO:0008194">
    <property type="term" value="F:UDP-glycosyltransferase activity"/>
    <property type="evidence" value="ECO:0007669"/>
    <property type="project" value="InterPro"/>
</dbReference>
<sequence length="535" mass="62896">MWTKMYLFSIFVILCGIVQYNVTHAKRILVIANYPSYSHQIVYRALCLELNKRGYEIVSVTTDPMKNSSLKNYREIDLKYFYNGFPEYKTITTFDNFFTATLYLKLLDLEKSIIWPVAHILNREVFENPEMKKLYATDSNEHFDAVIVAQGPTTSMNAFAYRFNASLIGISSLDVYNNMRYMFGSLILPSHISNWQANTLPKNNMSFWRRFVNFCEVWKQMYDWMNVHIPKENALAKKYLGEDLPHIDDITRNMSIYLVNKHPALSYSRPEQPNVIFYHGFHIAKVPPALPKDLKQFLDHATEGFIYVSLGTNVHWQYFPNNTFESFVEAFSALPYKVVWKYNPDLLSNKFENILASKWFPQQSILAHRNIKLFIYQGGMQSTEEAVHYGIPIVGFPVFWDQIYNVRNMKKLGVGAHLHKNNISKESIEAAVHEVINNKKYKDQMKHLSKLYNDGPYDSLQNTVRWIEYVIQQNGTPFLRYSLGDETWYRRYDWDIIGFLAIVIFIASLLFLWALLQILRFHLRMLSNSLHKHTQ</sequence>
<evidence type="ECO:0000256" key="3">
    <source>
        <dbReference type="ARBA" id="ARBA00022679"/>
    </source>
</evidence>
<organism evidence="5 6">
    <name type="scientific">Lasius platythorax</name>
    <dbReference type="NCBI Taxonomy" id="488582"/>
    <lineage>
        <taxon>Eukaryota</taxon>
        <taxon>Metazoa</taxon>
        <taxon>Ecdysozoa</taxon>
        <taxon>Arthropoda</taxon>
        <taxon>Hexapoda</taxon>
        <taxon>Insecta</taxon>
        <taxon>Pterygota</taxon>
        <taxon>Neoptera</taxon>
        <taxon>Endopterygota</taxon>
        <taxon>Hymenoptera</taxon>
        <taxon>Apocrita</taxon>
        <taxon>Aculeata</taxon>
        <taxon>Formicoidea</taxon>
        <taxon>Formicidae</taxon>
        <taxon>Formicinae</taxon>
        <taxon>Lasius</taxon>
        <taxon>Lasius</taxon>
    </lineage>
</organism>
<dbReference type="PANTHER" id="PTHR48043:SF159">
    <property type="entry name" value="EG:EG0003.4 PROTEIN-RELATED"/>
    <property type="match status" value="1"/>
</dbReference>
<reference evidence="5" key="1">
    <citation type="submission" date="2024-04" db="EMBL/GenBank/DDBJ databases">
        <authorList>
            <consortium name="Molecular Ecology Group"/>
        </authorList>
    </citation>
    <scope>NUCLEOTIDE SEQUENCE</scope>
</reference>
<evidence type="ECO:0008006" key="7">
    <source>
        <dbReference type="Google" id="ProtNLM"/>
    </source>
</evidence>
<dbReference type="Gene3D" id="3.40.50.2000">
    <property type="entry name" value="Glycogen Phosphorylase B"/>
    <property type="match status" value="1"/>
</dbReference>
<keyword evidence="4" id="KW-0812">Transmembrane</keyword>
<dbReference type="FunFam" id="3.40.50.2000:FF:000021">
    <property type="entry name" value="UDP-glucuronosyltransferase"/>
    <property type="match status" value="1"/>
</dbReference>
<keyword evidence="3" id="KW-0808">Transferase</keyword>
<dbReference type="InterPro" id="IPR050271">
    <property type="entry name" value="UDP-glycosyltransferase"/>
</dbReference>
<evidence type="ECO:0000256" key="1">
    <source>
        <dbReference type="ARBA" id="ARBA00009995"/>
    </source>
</evidence>
<dbReference type="Pfam" id="PF00201">
    <property type="entry name" value="UDPGT"/>
    <property type="match status" value="1"/>
</dbReference>
<keyword evidence="4" id="KW-0472">Membrane</keyword>
<keyword evidence="2" id="KW-0328">Glycosyltransferase</keyword>
<keyword evidence="6" id="KW-1185">Reference proteome</keyword>
<keyword evidence="4" id="KW-1133">Transmembrane helix</keyword>
<dbReference type="PANTHER" id="PTHR48043">
    <property type="entry name" value="EG:EG0003.4 PROTEIN-RELATED"/>
    <property type="match status" value="1"/>
</dbReference>
<dbReference type="SUPFAM" id="SSF53756">
    <property type="entry name" value="UDP-Glycosyltransferase/glycogen phosphorylase"/>
    <property type="match status" value="1"/>
</dbReference>
<dbReference type="AlphaFoldDB" id="A0AAV2NTQ8"/>
<comment type="similarity">
    <text evidence="1">Belongs to the UDP-glycosyltransferase family.</text>
</comment>
<evidence type="ECO:0000256" key="4">
    <source>
        <dbReference type="SAM" id="Phobius"/>
    </source>
</evidence>
<dbReference type="CDD" id="cd03784">
    <property type="entry name" value="GT1_Gtf-like"/>
    <property type="match status" value="1"/>
</dbReference>
<proteinExistence type="inferred from homology"/>
<evidence type="ECO:0000256" key="2">
    <source>
        <dbReference type="ARBA" id="ARBA00022676"/>
    </source>
</evidence>
<evidence type="ECO:0000313" key="6">
    <source>
        <dbReference type="Proteomes" id="UP001497644"/>
    </source>
</evidence>